<protein>
    <recommendedName>
        <fullName evidence="17">Amino acid adenylation domain-containing protein</fullName>
    </recommendedName>
</protein>
<feature type="domain" description="PKS/mFAS DH" evidence="14">
    <location>
        <begin position="1746"/>
        <end position="2017"/>
    </location>
</feature>
<evidence type="ECO:0000256" key="1">
    <source>
        <dbReference type="ARBA" id="ARBA00001957"/>
    </source>
</evidence>
<dbReference type="Gene3D" id="1.10.1240.100">
    <property type="match status" value="2"/>
</dbReference>
<dbReference type="Pfam" id="PF02801">
    <property type="entry name" value="Ketoacyl-synt_C"/>
    <property type="match status" value="2"/>
</dbReference>
<dbReference type="InterPro" id="IPR018201">
    <property type="entry name" value="Ketoacyl_synth_AS"/>
</dbReference>
<dbReference type="InterPro" id="IPR042104">
    <property type="entry name" value="PKS_dehydratase_sf"/>
</dbReference>
<evidence type="ECO:0000256" key="5">
    <source>
        <dbReference type="ARBA" id="ARBA00006432"/>
    </source>
</evidence>
<evidence type="ECO:0000256" key="7">
    <source>
        <dbReference type="ARBA" id="ARBA00022490"/>
    </source>
</evidence>
<dbReference type="InterPro" id="IPR032821">
    <property type="entry name" value="PKS_assoc"/>
</dbReference>
<dbReference type="Pfam" id="PF14765">
    <property type="entry name" value="PS-DH"/>
    <property type="match status" value="1"/>
</dbReference>
<evidence type="ECO:0000256" key="9">
    <source>
        <dbReference type="ARBA" id="ARBA00022679"/>
    </source>
</evidence>
<dbReference type="InterPro" id="IPR049551">
    <property type="entry name" value="PKS_DH_C"/>
</dbReference>
<evidence type="ECO:0000256" key="4">
    <source>
        <dbReference type="ARBA" id="ARBA00004789"/>
    </source>
</evidence>
<dbReference type="GO" id="GO:0004315">
    <property type="term" value="F:3-oxoacyl-[acyl-carrier-protein] synthase activity"/>
    <property type="evidence" value="ECO:0007669"/>
    <property type="project" value="InterPro"/>
</dbReference>
<proteinExistence type="inferred from homology"/>
<comment type="function">
    <text evidence="2">Involved in some intermediate steps for the synthesis of the antibiotic polyketide bacillaene which is involved in secondary metabolism.</text>
</comment>
<dbReference type="InterPro" id="IPR014031">
    <property type="entry name" value="Ketoacyl_synth_C"/>
</dbReference>
<dbReference type="Pfam" id="PF00550">
    <property type="entry name" value="PP-binding"/>
    <property type="match status" value="5"/>
</dbReference>
<dbReference type="SMART" id="SM00825">
    <property type="entry name" value="PKS_KS"/>
    <property type="match status" value="2"/>
</dbReference>
<dbReference type="EMBL" id="BMJT01000019">
    <property type="protein sequence ID" value="GGG34077.1"/>
    <property type="molecule type" value="Genomic_DNA"/>
</dbReference>
<dbReference type="InterPro" id="IPR010071">
    <property type="entry name" value="AA_adenyl_dom"/>
</dbReference>
<dbReference type="InterPro" id="IPR009081">
    <property type="entry name" value="PP-bd_ACP"/>
</dbReference>
<keyword evidence="16" id="KW-1185">Reference proteome</keyword>
<dbReference type="PROSITE" id="PS52019">
    <property type="entry name" value="PKS_MFAS_DH"/>
    <property type="match status" value="1"/>
</dbReference>
<reference evidence="15" key="2">
    <citation type="submission" date="2020-09" db="EMBL/GenBank/DDBJ databases">
        <authorList>
            <person name="Sun Q."/>
            <person name="Zhou Y."/>
        </authorList>
    </citation>
    <scope>NUCLEOTIDE SEQUENCE</scope>
    <source>
        <strain evidence="15">CGMCC 1.15760</strain>
    </source>
</reference>
<dbReference type="Gene3D" id="3.40.47.10">
    <property type="match status" value="2"/>
</dbReference>
<dbReference type="InterPro" id="IPR036291">
    <property type="entry name" value="NAD(P)-bd_dom_sf"/>
</dbReference>
<dbReference type="SUPFAM" id="SSF56801">
    <property type="entry name" value="Acetyl-CoA synthetase-like"/>
    <property type="match status" value="1"/>
</dbReference>
<dbReference type="SMART" id="SM01294">
    <property type="entry name" value="PKS_PP_betabranch"/>
    <property type="match status" value="1"/>
</dbReference>
<dbReference type="InterPro" id="IPR050091">
    <property type="entry name" value="PKS_NRPS_Biosynth_Enz"/>
</dbReference>
<evidence type="ECO:0000259" key="12">
    <source>
        <dbReference type="PROSITE" id="PS50075"/>
    </source>
</evidence>
<dbReference type="SMART" id="SM00822">
    <property type="entry name" value="PKS_KR"/>
    <property type="match status" value="1"/>
</dbReference>
<dbReference type="Gene3D" id="3.10.129.110">
    <property type="entry name" value="Polyketide synthase dehydratase"/>
    <property type="match status" value="1"/>
</dbReference>
<dbReference type="PROSITE" id="PS00606">
    <property type="entry name" value="KS3_1"/>
    <property type="match status" value="2"/>
</dbReference>
<dbReference type="PROSITE" id="PS52004">
    <property type="entry name" value="KS3_2"/>
    <property type="match status" value="2"/>
</dbReference>
<reference evidence="15" key="1">
    <citation type="journal article" date="2014" name="Int. J. Syst. Evol. Microbiol.">
        <title>Complete genome sequence of Corynebacterium casei LMG S-19264T (=DSM 44701T), isolated from a smear-ripened cheese.</title>
        <authorList>
            <consortium name="US DOE Joint Genome Institute (JGI-PGF)"/>
            <person name="Walter F."/>
            <person name="Albersmeier A."/>
            <person name="Kalinowski J."/>
            <person name="Ruckert C."/>
        </authorList>
    </citation>
    <scope>NUCLEOTIDE SEQUENCE</scope>
    <source>
        <strain evidence="15">CGMCC 1.15760</strain>
    </source>
</reference>
<dbReference type="SUPFAM" id="SSF53901">
    <property type="entry name" value="Thiolase-like"/>
    <property type="match status" value="2"/>
</dbReference>
<dbReference type="Gene3D" id="3.30.559.30">
    <property type="entry name" value="Nonribosomal peptide synthetase, condensation domain"/>
    <property type="match status" value="1"/>
</dbReference>
<evidence type="ECO:0000313" key="16">
    <source>
        <dbReference type="Proteomes" id="UP000616608"/>
    </source>
</evidence>
<feature type="domain" description="Carrier" evidence="12">
    <location>
        <begin position="3261"/>
        <end position="3336"/>
    </location>
</feature>
<dbReference type="InterPro" id="IPR020806">
    <property type="entry name" value="PKS_PP-bd"/>
</dbReference>
<dbReference type="SUPFAM" id="SSF52777">
    <property type="entry name" value="CoA-dependent acyltransferases"/>
    <property type="match status" value="1"/>
</dbReference>
<dbReference type="InterPro" id="IPR036736">
    <property type="entry name" value="ACP-like_sf"/>
</dbReference>
<feature type="domain" description="Carrier" evidence="12">
    <location>
        <begin position="2509"/>
        <end position="2585"/>
    </location>
</feature>
<evidence type="ECO:0000259" key="14">
    <source>
        <dbReference type="PROSITE" id="PS52019"/>
    </source>
</evidence>
<feature type="domain" description="Ketosynthase family 3 (KS3)" evidence="13">
    <location>
        <begin position="2633"/>
        <end position="3065"/>
    </location>
</feature>
<dbReference type="Pfam" id="PF22336">
    <property type="entry name" value="RhiE-like_linker"/>
    <property type="match status" value="1"/>
</dbReference>
<keyword evidence="9" id="KW-0808">Transferase</keyword>
<dbReference type="CDD" id="cd08953">
    <property type="entry name" value="KR_2_SDR_x"/>
    <property type="match status" value="1"/>
</dbReference>
<evidence type="ECO:0008006" key="17">
    <source>
        <dbReference type="Google" id="ProtNLM"/>
    </source>
</evidence>
<dbReference type="Pfam" id="PF00109">
    <property type="entry name" value="ketoacyl-synt"/>
    <property type="match status" value="2"/>
</dbReference>
<evidence type="ECO:0000313" key="15">
    <source>
        <dbReference type="EMBL" id="GGG34077.1"/>
    </source>
</evidence>
<dbReference type="RefSeq" id="WP_188615987.1">
    <property type="nucleotide sequence ID" value="NZ_BMJT01000019.1"/>
</dbReference>
<dbReference type="NCBIfam" id="TIGR01733">
    <property type="entry name" value="AA-adenyl-dom"/>
    <property type="match status" value="1"/>
</dbReference>
<dbReference type="PANTHER" id="PTHR43775:SF37">
    <property type="entry name" value="SI:DKEY-61P9.11"/>
    <property type="match status" value="1"/>
</dbReference>
<dbReference type="InterPro" id="IPR013968">
    <property type="entry name" value="PKS_KR"/>
</dbReference>
<dbReference type="InterPro" id="IPR049490">
    <property type="entry name" value="C883_1060-like_KR_N"/>
</dbReference>
<comment type="caution">
    <text evidence="15">The sequence shown here is derived from an EMBL/GenBank/DDBJ whole genome shotgun (WGS) entry which is preliminary data.</text>
</comment>
<name>A0A917LJW9_9BACI</name>
<dbReference type="FunFam" id="3.40.47.10:FF:000019">
    <property type="entry name" value="Polyketide synthase type I"/>
    <property type="match status" value="1"/>
</dbReference>
<dbReference type="InterPro" id="IPR025110">
    <property type="entry name" value="AMP-bd_C"/>
</dbReference>
<dbReference type="InterPro" id="IPR049900">
    <property type="entry name" value="PKS_mFAS_DH"/>
</dbReference>
<feature type="domain" description="Carrier" evidence="12">
    <location>
        <begin position="934"/>
        <end position="1008"/>
    </location>
</feature>
<organism evidence="15 16">
    <name type="scientific">Lysinibacillus alkalisoli</name>
    <dbReference type="NCBI Taxonomy" id="1911548"/>
    <lineage>
        <taxon>Bacteria</taxon>
        <taxon>Bacillati</taxon>
        <taxon>Bacillota</taxon>
        <taxon>Bacilli</taxon>
        <taxon>Bacillales</taxon>
        <taxon>Bacillaceae</taxon>
        <taxon>Lysinibacillus</taxon>
    </lineage>
</organism>
<evidence type="ECO:0000259" key="13">
    <source>
        <dbReference type="PROSITE" id="PS52004"/>
    </source>
</evidence>
<keyword evidence="8" id="KW-0597">Phosphoprotein</keyword>
<dbReference type="Pfam" id="PF00501">
    <property type="entry name" value="AMP-binding"/>
    <property type="match status" value="1"/>
</dbReference>
<evidence type="ECO:0000256" key="11">
    <source>
        <dbReference type="PROSITE-ProRule" id="PRU01363"/>
    </source>
</evidence>
<sequence length="3378" mass="382214">MHTSQLIFQLKEKGCRLLVNGEDLTILGEITAEEEQWIEKLSKEMVTELTNQGKEFWSSEFTELSLRCDFPTLVDVGKDKSTFSTFSFKLTTNEVKSFSKYAKKTDRSYSTLLLTAWIVLLHRYTSQEKIPVVTNIFSNLPEGISESPVKVEINEGTSFLNINEELDYTDTLYKENFFPGIKWIEEHMPDEYASQFNVSFLYVESEESKNSLPDILEPPFDLSLRVNKSKGLNIEFLSNSNCFSKIDLENMSCHYKYILRSMIQDDEMSVGTCSMVSTEEKNRLELYHGEKRDYFFEKDLASLFEEQVRKNPSQTAVITEEEKVDYITLNRMSNYIGQQLIDSGVSKGTPVGVYIDRSIHTYMALLGILKVGGIYVPLDASYPSDYISQITEDLKIEHFISKKSLFEILPNQNVKMIIADDIMQEKLSQYDKNLGVKLDSQDPAIIMYTSGSTGVPKGVKHKQIQLINRFNWTWENYPFKNEDVMCQRTALNFMPSMWELLGGLLQGIQTVIIPDRVIADPNKLLEFIYKYQITIMMTVPSLLKMLFQSSLDAKQYLSSINLCITAGEPLTVDTFNQFQSIFSNAILLNDLGSTETNGVLYFDSKEKQNVSNLPNFKTIANTEIYLLDKYLNQVPLGVIGDIYISGAPLALEYVNRPDLNKQSFCNIPHISKEKILYRLGDRARFLSDGTIQLFGRIDHQVKIRGKRVEIGHIESVINKHSHVQENVVVAKKTKSNSNQLYAYVVGKREVNEGDLKQYLDQMLPDYMVPFRIEIINSIPKRPNGKVDLKELIDRKDSLIGPKINQDLILESIKKIVSQILEVEADSVNITKKFYAVGFDSVTIVEFAHQINNKLNAKIEVTELYDCNNLVELAQLVMQKEQYDLLPNIDSQTSSSSTEKVQEKIIKTAKDKKLVIETQVETDRLIGHQSISQDRDTMTLIINCAASILEVDNQSVNINKKLYEVGFDSVSIVVFATLLSEKFNTEITTTDLYNCPTLQDVIRLVDKGMPKSISEMQEKTINEKDYNFGVNNNTDYKKVLSVLKKHAADILQVETTDLDGEQNFEDLEFTSADFANYIKVLNQQYKWSLTLAHFIEYRSIDALATYITEEHTIETALFKERKENIQTFYESKEAEVTDLSDNEEKLKVQKEIAIIGFSGRFPEAANINQYWTNISEGICAIREVPKLRWKEEEYYDSNPQTPNRSYSKWGGFIPDIDKFDAQFFNISKHEAKLMDPQQRLCLEEAYRTLEHAGYSNRSLYSRNVGTYVGIRNGDYTTRLLRGGINNSSFTLMGNDSAILSARLAYLLNLKGPTLAIDTACSSSLVAIHLACQSILNGEIEMAIAGGVHIMSTSDLHVTSSKMGMLSPNGLCKTFDNEADGFVPGEAVGFVVVKELQKAIEDGDFIHAVIKGSGMNQDGTTNGITAPSVDSQANLIETTLNKYEIDPETITMVEAHGTGTKLGDPIEVKALTNAFQKFTKNVQYSAIGSVKTNIGHAVAGAGIASLTKVILSLKYKKIPKILNYTNKNEHINFKDSPFYVNTDTKEWKTDGHPRRASISSFGFSGTNCYMIVEEAPQLQDRKKQLDPYYLITLSAENETSLKQKVEDFYQWTRNEGHLYEMGDISYTLLKGRSFHAHRLSFIVSSQDDLANALLRILDGNYQDVNHGVLKQINHGLFIEKNQSVRVFENVKNNLNYSSEDFKLYLSELAEQFVQENDLEWERLFTNRKWRTVPLPVYPFLQESFWIEEPVQEKSGRNEASKKETVGKSSIVTTINNNDVWVEEHQISNKKIVPAAMYIELVRKAINEFYKQENFRIENFVWMKPIEVKHKVEIEIELMERGQLSTTFNIKVDDDIHATGSVFIGAVDQPYKTIQNVFSHSVSTINKASFYSKFNSRGIKYGKSFQLIDSLLIDEEYVLGNLDTSISGNDATCLIDSVFQSAVGFSFDKNDSHPYMPFTIDKIKIYEGFQSGSRVLVSKDNSNEKVGMRKYHLSLLNAENLVVMEIKGFTQREYKLENIPTSKQPVMLYKPNWKVSDINSTEFISGTTLLIDVDNIFTGDQIKSSSQYLRFNRLILVKPGIACRQINPNEFILDISNKEDLRQFLGDKNLEKIENVVYLSKASAHSEYNSLSVLNLFKSVQGLMEVGYQKEINLLYTYINTSSLSQPQHEAVSGFLRVLEKEYSGFNGKIVEVHHEVNQDTDYELLGILHQEITKDDSFHDVLYKKHNRLVKQYEQVNLERYTSPFNNVLMKNGVYIIAGGIGGLGQIFAEYLAKTLKAKIVLTGRRSNDNEVGQAIKQIQLCGGEALYYQCDISNRLNVENLIQFTKSSFKRINGIFQSAGVIADSLFRNKSINEVDQVFKPKINGTLYLDELTKDEDMQCFVLFSSISPIMGNIGQSDYAYANSFVDAFAQKREALRKQGKRFGKTLSINWPFWTEGGMKIDESKRNAIQKDLGLYDLEKEEGLKAFEIAMNLEYPQLAVIKGERDRVHQLFKNKDVQKSSMNIQVAQKSVIDYVEEDLMILAQQILSNNEVIDVKRDLTEYGLSSISITEFSGLVSNFYDIQISPSVFFEYSTLNAISEYLCEQHSLIMESHYENKIIRYDPLIEIAASNENELDSLSHSEKLSDNILEIKKETDIAIIGLSSKFPGANSVEEFWENLLAGKSSISTVPPERWDWQKQHGDLNQNGKNSVNTGGFISNIDKFDPTFFGISPAEAKLMDPQQRILLQQVWKALEDSGHKPSLLSGEEVGVFIGAFTNDYNNLLIKEGINEGHTVAGNDHSVLANRISYIFNFKGPSEAIDTACSSSLVSLHRAIQSLKLGESKLAIVGGVNALLSPDGFIRATKAGMLTEGGQIRSFDEQADGYLRGEGCGVIVLKPLKAALKDNDNIYAVIKGSAVNHSGKGYGLTTPSINGQADVIIKALRDANISPESLSYIEAHGTASKLGDSIEVDAFKKVFKQLSSASNNQHYCGIGSIKPNIGHLEAASGIASLMKAVLALKYKQVPPTINFENLNENIRLEGSPFYIVDQPQELRPTEKNAGDEDSTIKVGVHSFGFGGTNAHIILEEYAKISKTNTFNKTKHLIPFSAKTKRSLLTYLSSFRKWLKDNRDVSIEELAHTLQTGREDMAERIILIVTDIEDLINQCDDYIDRKEHSWIEGNAAEHKIDLDWILDNEIIEAVTFKAIVEEDFTKIARLWAVGYPIQWERLYESGTVTKISLPTYEFDSQSLWFKDFATLNEAEKNSQVHVEAYKDLNLYNSKQSLDYSHYKSLVTDKIEQLIGIESIDLNVKLFNYGFDSIMAIKLKYLLEEELSVDIPLEVLGKSTTIEAIHSYIEGKIDFSSTVLNLPSKQEGVSPNSQDDLTNADEETLIALFERMTTK</sequence>
<feature type="active site" description="Proton acceptor; for dehydratase activity" evidence="11">
    <location>
        <position position="1782"/>
    </location>
</feature>
<dbReference type="InterPro" id="IPR042099">
    <property type="entry name" value="ANL_N_sf"/>
</dbReference>
<comment type="cofactor">
    <cofactor evidence="1">
        <name>pantetheine 4'-phosphate</name>
        <dbReference type="ChEBI" id="CHEBI:47942"/>
    </cofactor>
</comment>
<keyword evidence="10" id="KW-0677">Repeat</keyword>
<accession>A0A917LJW9</accession>
<dbReference type="Gene3D" id="3.40.50.720">
    <property type="entry name" value="NAD(P)-binding Rossmann-like Domain"/>
    <property type="match status" value="1"/>
</dbReference>
<dbReference type="InterPro" id="IPR045851">
    <property type="entry name" value="AMP-bd_C_sf"/>
</dbReference>
<dbReference type="GO" id="GO:0071770">
    <property type="term" value="P:DIM/DIP cell wall layer assembly"/>
    <property type="evidence" value="ECO:0007669"/>
    <property type="project" value="TreeGrafter"/>
</dbReference>
<dbReference type="InterPro" id="IPR000873">
    <property type="entry name" value="AMP-dep_synth/lig_dom"/>
</dbReference>
<dbReference type="SMART" id="SM00823">
    <property type="entry name" value="PKS_PP"/>
    <property type="match status" value="5"/>
</dbReference>
<dbReference type="InterPro" id="IPR020845">
    <property type="entry name" value="AMP-binding_CS"/>
</dbReference>
<dbReference type="Proteomes" id="UP000616608">
    <property type="component" value="Unassembled WGS sequence"/>
</dbReference>
<dbReference type="Gene3D" id="1.10.1200.10">
    <property type="entry name" value="ACP-like"/>
    <property type="match status" value="5"/>
</dbReference>
<dbReference type="Pfam" id="PF21394">
    <property type="entry name" value="Beta-ketacyl_N"/>
    <property type="match status" value="1"/>
</dbReference>
<evidence type="ECO:0000256" key="3">
    <source>
        <dbReference type="ARBA" id="ARBA00004496"/>
    </source>
</evidence>
<comment type="similarity">
    <text evidence="5">Belongs to the ATP-dependent AMP-binding enzyme family.</text>
</comment>
<keyword evidence="7" id="KW-0963">Cytoplasm</keyword>
<dbReference type="Pfam" id="PF08659">
    <property type="entry name" value="KR"/>
    <property type="match status" value="1"/>
</dbReference>
<dbReference type="PANTHER" id="PTHR43775">
    <property type="entry name" value="FATTY ACID SYNTHASE"/>
    <property type="match status" value="1"/>
</dbReference>
<dbReference type="Gene3D" id="3.30.300.30">
    <property type="match status" value="1"/>
</dbReference>
<feature type="region of interest" description="N-terminal hotdog fold" evidence="11">
    <location>
        <begin position="1746"/>
        <end position="1866"/>
    </location>
</feature>
<comment type="pathway">
    <text evidence="4">Antibiotic biosynthesis; bacillaene biosynthesis.</text>
</comment>
<feature type="region of interest" description="C-terminal hotdog fold" evidence="11">
    <location>
        <begin position="1879"/>
        <end position="2017"/>
    </location>
</feature>
<feature type="domain" description="Ketosynthase family 3 (KS3)" evidence="13">
    <location>
        <begin position="1148"/>
        <end position="1572"/>
    </location>
</feature>
<dbReference type="Pfam" id="PF21089">
    <property type="entry name" value="PKS_DH_N"/>
    <property type="match status" value="1"/>
</dbReference>
<dbReference type="GO" id="GO:0006633">
    <property type="term" value="P:fatty acid biosynthetic process"/>
    <property type="evidence" value="ECO:0007669"/>
    <property type="project" value="InterPro"/>
</dbReference>
<dbReference type="PROSITE" id="PS50075">
    <property type="entry name" value="CARRIER"/>
    <property type="match status" value="4"/>
</dbReference>
<dbReference type="CDD" id="cd00833">
    <property type="entry name" value="PKS"/>
    <property type="match status" value="2"/>
</dbReference>
<dbReference type="InterPro" id="IPR016039">
    <property type="entry name" value="Thiolase-like"/>
</dbReference>
<feature type="active site" description="Proton donor; for dehydratase activity" evidence="11">
    <location>
        <position position="1933"/>
    </location>
</feature>
<evidence type="ECO:0000256" key="8">
    <source>
        <dbReference type="ARBA" id="ARBA00022553"/>
    </source>
</evidence>
<dbReference type="PROSITE" id="PS00455">
    <property type="entry name" value="AMP_BINDING"/>
    <property type="match status" value="1"/>
</dbReference>
<dbReference type="Gene3D" id="3.40.50.12780">
    <property type="entry name" value="N-terminal domain of ligase-like"/>
    <property type="match status" value="1"/>
</dbReference>
<dbReference type="Pfam" id="PF16197">
    <property type="entry name" value="KAsynt_C_assoc"/>
    <property type="match status" value="1"/>
</dbReference>
<dbReference type="GO" id="GO:0005886">
    <property type="term" value="C:plasma membrane"/>
    <property type="evidence" value="ECO:0007669"/>
    <property type="project" value="TreeGrafter"/>
</dbReference>
<dbReference type="SUPFAM" id="SSF47336">
    <property type="entry name" value="ACP-like"/>
    <property type="match status" value="5"/>
</dbReference>
<comment type="subcellular location">
    <subcellularLocation>
        <location evidence="3">Cytoplasm</location>
    </subcellularLocation>
</comment>
<dbReference type="InterPro" id="IPR057326">
    <property type="entry name" value="KR_dom"/>
</dbReference>
<dbReference type="GO" id="GO:0005737">
    <property type="term" value="C:cytoplasm"/>
    <property type="evidence" value="ECO:0007669"/>
    <property type="project" value="UniProtKB-SubCell"/>
</dbReference>
<dbReference type="GO" id="GO:0031177">
    <property type="term" value="F:phosphopantetheine binding"/>
    <property type="evidence" value="ECO:0007669"/>
    <property type="project" value="InterPro"/>
</dbReference>
<dbReference type="Pfam" id="PF13193">
    <property type="entry name" value="AMP-binding_C"/>
    <property type="match status" value="1"/>
</dbReference>
<gene>
    <name evidence="15" type="ORF">GCM10007425_31020</name>
</gene>
<dbReference type="InterPro" id="IPR049552">
    <property type="entry name" value="PKS_DH_N"/>
</dbReference>
<dbReference type="InterPro" id="IPR020841">
    <property type="entry name" value="PKS_Beta-ketoAc_synthase_dom"/>
</dbReference>
<dbReference type="SUPFAM" id="SSF51735">
    <property type="entry name" value="NAD(P)-binding Rossmann-fold domains"/>
    <property type="match status" value="1"/>
</dbReference>
<keyword evidence="6" id="KW-0596">Phosphopantetheine</keyword>
<evidence type="ECO:0000256" key="10">
    <source>
        <dbReference type="ARBA" id="ARBA00022737"/>
    </source>
</evidence>
<evidence type="ECO:0000256" key="2">
    <source>
        <dbReference type="ARBA" id="ARBA00003299"/>
    </source>
</evidence>
<dbReference type="InterPro" id="IPR014030">
    <property type="entry name" value="Ketoacyl_synth_N"/>
</dbReference>
<dbReference type="InterPro" id="IPR054514">
    <property type="entry name" value="RhiE-like_linker"/>
</dbReference>
<dbReference type="CDD" id="cd05930">
    <property type="entry name" value="A_NRPS"/>
    <property type="match status" value="1"/>
</dbReference>
<evidence type="ECO:0000256" key="6">
    <source>
        <dbReference type="ARBA" id="ARBA00022450"/>
    </source>
</evidence>
<dbReference type="GO" id="GO:0004312">
    <property type="term" value="F:fatty acid synthase activity"/>
    <property type="evidence" value="ECO:0007669"/>
    <property type="project" value="TreeGrafter"/>
</dbReference>
<feature type="domain" description="Carrier" evidence="12">
    <location>
        <begin position="806"/>
        <end position="880"/>
    </location>
</feature>